<sequence length="84" mass="10061">MCTVQWHCFVKKFILLPGARKVRTPRVWGRSVKYFGRRLRSFSRWPRTGGYRLRQRLVLGRRSRSLITCPVPFRSLDQEPRVIS</sequence>
<dbReference type="AlphaFoldDB" id="A0A2K2CMP1"/>
<keyword evidence="3" id="KW-1185">Reference proteome</keyword>
<evidence type="ECO:0000313" key="3">
    <source>
        <dbReference type="Proteomes" id="UP000008810"/>
    </source>
</evidence>
<dbReference type="EnsemblPlants" id="PNT63301">
    <property type="protein sequence ID" value="PNT63301"/>
    <property type="gene ID" value="BRADI_4g13935v3"/>
</dbReference>
<accession>A0A2K2CMP1</accession>
<dbReference type="EMBL" id="CM000883">
    <property type="protein sequence ID" value="PNT63301.1"/>
    <property type="molecule type" value="Genomic_DNA"/>
</dbReference>
<organism evidence="1">
    <name type="scientific">Brachypodium distachyon</name>
    <name type="common">Purple false brome</name>
    <name type="synonym">Trachynia distachya</name>
    <dbReference type="NCBI Taxonomy" id="15368"/>
    <lineage>
        <taxon>Eukaryota</taxon>
        <taxon>Viridiplantae</taxon>
        <taxon>Streptophyta</taxon>
        <taxon>Embryophyta</taxon>
        <taxon>Tracheophyta</taxon>
        <taxon>Spermatophyta</taxon>
        <taxon>Magnoliopsida</taxon>
        <taxon>Liliopsida</taxon>
        <taxon>Poales</taxon>
        <taxon>Poaceae</taxon>
        <taxon>BOP clade</taxon>
        <taxon>Pooideae</taxon>
        <taxon>Stipodae</taxon>
        <taxon>Brachypodieae</taxon>
        <taxon>Brachypodium</taxon>
    </lineage>
</organism>
<reference evidence="1 2" key="1">
    <citation type="journal article" date="2010" name="Nature">
        <title>Genome sequencing and analysis of the model grass Brachypodium distachyon.</title>
        <authorList>
            <consortium name="International Brachypodium Initiative"/>
        </authorList>
    </citation>
    <scope>NUCLEOTIDE SEQUENCE [LARGE SCALE GENOMIC DNA]</scope>
    <source>
        <strain evidence="1 2">Bd21</strain>
    </source>
</reference>
<proteinExistence type="predicted"/>
<protein>
    <submittedName>
        <fullName evidence="1 2">Uncharacterized protein</fullName>
    </submittedName>
</protein>
<gene>
    <name evidence="1" type="ORF">BRADI_4g13935v3</name>
</gene>
<dbReference type="InParanoid" id="A0A2K2CMP1"/>
<reference evidence="1" key="2">
    <citation type="submission" date="2017-06" db="EMBL/GenBank/DDBJ databases">
        <title>WGS assembly of Brachypodium distachyon.</title>
        <authorList>
            <consortium name="The International Brachypodium Initiative"/>
            <person name="Lucas S."/>
            <person name="Harmon-Smith M."/>
            <person name="Lail K."/>
            <person name="Tice H."/>
            <person name="Grimwood J."/>
            <person name="Bruce D."/>
            <person name="Barry K."/>
            <person name="Shu S."/>
            <person name="Lindquist E."/>
            <person name="Wang M."/>
            <person name="Pitluck S."/>
            <person name="Vogel J.P."/>
            <person name="Garvin D.F."/>
            <person name="Mockler T.C."/>
            <person name="Schmutz J."/>
            <person name="Rokhsar D."/>
            <person name="Bevan M.W."/>
        </authorList>
    </citation>
    <scope>NUCLEOTIDE SEQUENCE</scope>
    <source>
        <strain evidence="1">Bd21</strain>
    </source>
</reference>
<evidence type="ECO:0000313" key="2">
    <source>
        <dbReference type="EnsemblPlants" id="PNT63301"/>
    </source>
</evidence>
<dbReference type="Gramene" id="PNT63301">
    <property type="protein sequence ID" value="PNT63301"/>
    <property type="gene ID" value="BRADI_4g13935v3"/>
</dbReference>
<dbReference type="Proteomes" id="UP000008810">
    <property type="component" value="Chromosome 4"/>
</dbReference>
<name>A0A2K2CMP1_BRADI</name>
<evidence type="ECO:0000313" key="1">
    <source>
        <dbReference type="EMBL" id="PNT63301.1"/>
    </source>
</evidence>
<reference evidence="2" key="3">
    <citation type="submission" date="2018-08" db="UniProtKB">
        <authorList>
            <consortium name="EnsemblPlants"/>
        </authorList>
    </citation>
    <scope>IDENTIFICATION</scope>
    <source>
        <strain evidence="2">cv. Bd21</strain>
    </source>
</reference>